<name>A0A974C3A6_XENLA</name>
<dbReference type="Pfam" id="PF26215">
    <property type="entry name" value="HTH_animal"/>
    <property type="match status" value="1"/>
</dbReference>
<feature type="domain" description="Helix-turn-helix" evidence="1">
    <location>
        <begin position="72"/>
        <end position="131"/>
    </location>
</feature>
<dbReference type="AlphaFoldDB" id="A0A974C3A6"/>
<evidence type="ECO:0000313" key="2">
    <source>
        <dbReference type="EMBL" id="OCT65755.1"/>
    </source>
</evidence>
<reference evidence="3" key="1">
    <citation type="journal article" date="2016" name="Nature">
        <title>Genome evolution in the allotetraploid frog Xenopus laevis.</title>
        <authorList>
            <person name="Session A.M."/>
            <person name="Uno Y."/>
            <person name="Kwon T."/>
            <person name="Chapman J.A."/>
            <person name="Toyoda A."/>
            <person name="Takahashi S."/>
            <person name="Fukui A."/>
            <person name="Hikosaka A."/>
            <person name="Suzuki A."/>
            <person name="Kondo M."/>
            <person name="van Heeringen S.J."/>
            <person name="Quigley I."/>
            <person name="Heinz S."/>
            <person name="Ogino H."/>
            <person name="Ochi H."/>
            <person name="Hellsten U."/>
            <person name="Lyons J.B."/>
            <person name="Simakov O."/>
            <person name="Putnam N."/>
            <person name="Stites J."/>
            <person name="Kuroki Y."/>
            <person name="Tanaka T."/>
            <person name="Michiue T."/>
            <person name="Watanabe M."/>
            <person name="Bogdanovic O."/>
            <person name="Lister R."/>
            <person name="Georgiou G."/>
            <person name="Paranjpe S.S."/>
            <person name="van Kruijsbergen I."/>
            <person name="Shu S."/>
            <person name="Carlson J."/>
            <person name="Kinoshita T."/>
            <person name="Ohta Y."/>
            <person name="Mawaribuchi S."/>
            <person name="Jenkins J."/>
            <person name="Grimwood J."/>
            <person name="Schmutz J."/>
            <person name="Mitros T."/>
            <person name="Mozaffari S.V."/>
            <person name="Suzuki Y."/>
            <person name="Haramoto Y."/>
            <person name="Yamamoto T.S."/>
            <person name="Takagi C."/>
            <person name="Heald R."/>
            <person name="Miller K."/>
            <person name="Haudenschild C."/>
            <person name="Kitzman J."/>
            <person name="Nakayama T."/>
            <person name="Izutsu Y."/>
            <person name="Robert J."/>
            <person name="Fortriede J."/>
            <person name="Burns K."/>
            <person name="Lotay V."/>
            <person name="Karimi K."/>
            <person name="Yasuoka Y."/>
            <person name="Dichmann D.S."/>
            <person name="Flajnik M.F."/>
            <person name="Houston D.W."/>
            <person name="Shendure J."/>
            <person name="DuPasquier L."/>
            <person name="Vize P.D."/>
            <person name="Zorn A.M."/>
            <person name="Ito M."/>
            <person name="Marcotte E.M."/>
            <person name="Wallingford J.B."/>
            <person name="Ito Y."/>
            <person name="Asashima M."/>
            <person name="Ueno N."/>
            <person name="Matsuda Y."/>
            <person name="Veenstra G.J."/>
            <person name="Fujiyama A."/>
            <person name="Harland R.M."/>
            <person name="Taira M."/>
            <person name="Rokhsar D.S."/>
        </authorList>
    </citation>
    <scope>NUCLEOTIDE SEQUENCE [LARGE SCALE GENOMIC DNA]</scope>
    <source>
        <strain evidence="3">J</strain>
    </source>
</reference>
<organism evidence="2 3">
    <name type="scientific">Xenopus laevis</name>
    <name type="common">African clawed frog</name>
    <dbReference type="NCBI Taxonomy" id="8355"/>
    <lineage>
        <taxon>Eukaryota</taxon>
        <taxon>Metazoa</taxon>
        <taxon>Chordata</taxon>
        <taxon>Craniata</taxon>
        <taxon>Vertebrata</taxon>
        <taxon>Euteleostomi</taxon>
        <taxon>Amphibia</taxon>
        <taxon>Batrachia</taxon>
        <taxon>Anura</taxon>
        <taxon>Pipoidea</taxon>
        <taxon>Pipidae</taxon>
        <taxon>Xenopodinae</taxon>
        <taxon>Xenopus</taxon>
        <taxon>Xenopus</taxon>
    </lineage>
</organism>
<proteinExistence type="predicted"/>
<dbReference type="Proteomes" id="UP000694892">
    <property type="component" value="Chromosome 8S"/>
</dbReference>
<accession>A0A974C3A6</accession>
<dbReference type="InterPro" id="IPR058912">
    <property type="entry name" value="HTH_animal"/>
</dbReference>
<sequence>MRSNVAPAYANIFMNQFETKFVYANELFKTHCKKWMRYMTCLQIPFLDTNVYKSTKGLLTDLYVKPTDRNLLLHFKSFHPPQLKKALPKSQLSRVKRIVASNEVADKRLVEMCEKFREREYPDHLLQTQMKEIQKQNRAEMLKEKPKGGESKVTFVTQYNTDGARMDGTSGAL</sequence>
<dbReference type="EMBL" id="CM004481">
    <property type="protein sequence ID" value="OCT65755.1"/>
    <property type="molecule type" value="Genomic_DNA"/>
</dbReference>
<protein>
    <recommendedName>
        <fullName evidence="1">Helix-turn-helix domain-containing protein</fullName>
    </recommendedName>
</protein>
<evidence type="ECO:0000259" key="1">
    <source>
        <dbReference type="Pfam" id="PF26215"/>
    </source>
</evidence>
<evidence type="ECO:0000313" key="3">
    <source>
        <dbReference type="Proteomes" id="UP000694892"/>
    </source>
</evidence>
<dbReference type="PANTHER" id="PTHR21301:SF12">
    <property type="match status" value="1"/>
</dbReference>
<dbReference type="PANTHER" id="PTHR21301">
    <property type="entry name" value="REVERSE TRANSCRIPTASE"/>
    <property type="match status" value="1"/>
</dbReference>
<gene>
    <name evidence="2" type="ORF">XELAEV_18041998mg</name>
</gene>